<reference evidence="2" key="1">
    <citation type="submission" date="2018-02" db="EMBL/GenBank/DDBJ databases">
        <title>Rhizophora mucronata_Transcriptome.</title>
        <authorList>
            <person name="Meera S.P."/>
            <person name="Sreeshan A."/>
            <person name="Augustine A."/>
        </authorList>
    </citation>
    <scope>NUCLEOTIDE SEQUENCE</scope>
    <source>
        <tissue evidence="2">Leaf</tissue>
    </source>
</reference>
<keyword evidence="1" id="KW-0732">Signal</keyword>
<feature type="signal peptide" evidence="1">
    <location>
        <begin position="1"/>
        <end position="23"/>
    </location>
</feature>
<sequence length="105" mass="12605">MLSQYVHIFLLTSYLKLQMICQGMTCYWSSALPQPITSRPRQYDLTVELPSLYVNKHFFIQNDSKNFPSNRENEKAKCLNCYYYQPKCQKRHSEQAPLHHQPHFY</sequence>
<evidence type="ECO:0000256" key="1">
    <source>
        <dbReference type="SAM" id="SignalP"/>
    </source>
</evidence>
<name>A0A2P2QS15_RHIMU</name>
<organism evidence="2">
    <name type="scientific">Rhizophora mucronata</name>
    <name type="common">Asiatic mangrove</name>
    <dbReference type="NCBI Taxonomy" id="61149"/>
    <lineage>
        <taxon>Eukaryota</taxon>
        <taxon>Viridiplantae</taxon>
        <taxon>Streptophyta</taxon>
        <taxon>Embryophyta</taxon>
        <taxon>Tracheophyta</taxon>
        <taxon>Spermatophyta</taxon>
        <taxon>Magnoliopsida</taxon>
        <taxon>eudicotyledons</taxon>
        <taxon>Gunneridae</taxon>
        <taxon>Pentapetalae</taxon>
        <taxon>rosids</taxon>
        <taxon>fabids</taxon>
        <taxon>Malpighiales</taxon>
        <taxon>Rhizophoraceae</taxon>
        <taxon>Rhizophora</taxon>
    </lineage>
</organism>
<dbReference type="AlphaFoldDB" id="A0A2P2QS15"/>
<dbReference type="EMBL" id="GGEC01089289">
    <property type="protein sequence ID" value="MBX69773.1"/>
    <property type="molecule type" value="Transcribed_RNA"/>
</dbReference>
<accession>A0A2P2QS15</accession>
<protein>
    <submittedName>
        <fullName evidence="2">Uncharacterized protein</fullName>
    </submittedName>
</protein>
<evidence type="ECO:0000313" key="2">
    <source>
        <dbReference type="EMBL" id="MBX69773.1"/>
    </source>
</evidence>
<proteinExistence type="predicted"/>
<feature type="chain" id="PRO_5015155560" evidence="1">
    <location>
        <begin position="24"/>
        <end position="105"/>
    </location>
</feature>